<accession>A0A137ZRT6</accession>
<proteinExistence type="predicted"/>
<dbReference type="Proteomes" id="UP000070409">
    <property type="component" value="Unassembled WGS sequence"/>
</dbReference>
<dbReference type="Pfam" id="PF04957">
    <property type="entry name" value="RMF"/>
    <property type="match status" value="1"/>
</dbReference>
<protein>
    <submittedName>
        <fullName evidence="1">Uncharacterized protein</fullName>
    </submittedName>
</protein>
<reference evidence="1 2" key="1">
    <citation type="submission" date="2016-02" db="EMBL/GenBank/DDBJ databases">
        <authorList>
            <person name="Teng J.L."/>
            <person name="Tang Y."/>
            <person name="Huang Y."/>
            <person name="Guo F."/>
            <person name="Wei W."/>
            <person name="Chen J.H."/>
            <person name="Wong S.Y."/>
            <person name="Lau S.K."/>
            <person name="Woo P.C."/>
        </authorList>
    </citation>
    <scope>NUCLEOTIDE SEQUENCE [LARGE SCALE GENOMIC DNA]</scope>
    <source>
        <strain evidence="1 2">JCM 13375</strain>
    </source>
</reference>
<gene>
    <name evidence="1" type="ORF">AXK61_12885</name>
</gene>
<evidence type="ECO:0000313" key="2">
    <source>
        <dbReference type="Proteomes" id="UP000070409"/>
    </source>
</evidence>
<name>A0A137ZRT6_9ACTN</name>
<organism evidence="1 2">
    <name type="scientific">Tsukamurella pseudospumae</name>
    <dbReference type="NCBI Taxonomy" id="239498"/>
    <lineage>
        <taxon>Bacteria</taxon>
        <taxon>Bacillati</taxon>
        <taxon>Actinomycetota</taxon>
        <taxon>Actinomycetes</taxon>
        <taxon>Mycobacteriales</taxon>
        <taxon>Tsukamurellaceae</taxon>
        <taxon>Tsukamurella</taxon>
    </lineage>
</organism>
<dbReference type="EMBL" id="LSRE01000002">
    <property type="protein sequence ID" value="KXP00898.1"/>
    <property type="molecule type" value="Genomic_DNA"/>
</dbReference>
<dbReference type="InterPro" id="IPR007040">
    <property type="entry name" value="Ribosome_modulation_factor"/>
</dbReference>
<keyword evidence="2" id="KW-1185">Reference proteome</keyword>
<sequence length="95" mass="10364">MTTIDIPTVTKNVREVLANRPSTRGTELAEAYVAGLNAGPGVKNPHAGKDVLLAQMWRRGWEKATAQRIPGFQALLDEIGDQADEDYDEDLDNGV</sequence>
<comment type="caution">
    <text evidence="1">The sequence shown here is derived from an EMBL/GenBank/DDBJ whole genome shotgun (WGS) entry which is preliminary data.</text>
</comment>
<evidence type="ECO:0000313" key="1">
    <source>
        <dbReference type="EMBL" id="KXP00898.1"/>
    </source>
</evidence>
<dbReference type="RefSeq" id="WP_068743674.1">
    <property type="nucleotide sequence ID" value="NZ_LSRE01000002.1"/>
</dbReference>